<protein>
    <submittedName>
        <fullName evidence="1">Uncharacterized protein</fullName>
    </submittedName>
</protein>
<reference evidence="1 2" key="1">
    <citation type="journal article" date="2021" name="BMC Genomics">
        <title>Datura genome reveals duplications of psychoactive alkaloid biosynthetic genes and high mutation rate following tissue culture.</title>
        <authorList>
            <person name="Rajewski A."/>
            <person name="Carter-House D."/>
            <person name="Stajich J."/>
            <person name="Litt A."/>
        </authorList>
    </citation>
    <scope>NUCLEOTIDE SEQUENCE [LARGE SCALE GENOMIC DNA]</scope>
    <source>
        <strain evidence="1">AR-01</strain>
    </source>
</reference>
<evidence type="ECO:0000313" key="2">
    <source>
        <dbReference type="Proteomes" id="UP000823775"/>
    </source>
</evidence>
<accession>A0ABS8RTW3</accession>
<organism evidence="1 2">
    <name type="scientific">Datura stramonium</name>
    <name type="common">Jimsonweed</name>
    <name type="synonym">Common thornapple</name>
    <dbReference type="NCBI Taxonomy" id="4076"/>
    <lineage>
        <taxon>Eukaryota</taxon>
        <taxon>Viridiplantae</taxon>
        <taxon>Streptophyta</taxon>
        <taxon>Embryophyta</taxon>
        <taxon>Tracheophyta</taxon>
        <taxon>Spermatophyta</taxon>
        <taxon>Magnoliopsida</taxon>
        <taxon>eudicotyledons</taxon>
        <taxon>Gunneridae</taxon>
        <taxon>Pentapetalae</taxon>
        <taxon>asterids</taxon>
        <taxon>lamiids</taxon>
        <taxon>Solanales</taxon>
        <taxon>Solanaceae</taxon>
        <taxon>Solanoideae</taxon>
        <taxon>Datureae</taxon>
        <taxon>Datura</taxon>
    </lineage>
</organism>
<comment type="caution">
    <text evidence="1">The sequence shown here is derived from an EMBL/GenBank/DDBJ whole genome shotgun (WGS) entry which is preliminary data.</text>
</comment>
<evidence type="ECO:0000313" key="1">
    <source>
        <dbReference type="EMBL" id="MCD7449681.1"/>
    </source>
</evidence>
<dbReference type="EMBL" id="JACEIK010000104">
    <property type="protein sequence ID" value="MCD7449681.1"/>
    <property type="molecule type" value="Genomic_DNA"/>
</dbReference>
<sequence length="122" mass="13275">MESIIYSTNTDPNGSVAGQHCLGSFESQDLIGGSIRAAIYPSNHLTNSCLMKWIKRQQPVDCSDIDAQTRPKFRDETTAWMGEMGIGEQEAKGYLGSQANGNADIDFDDDIAKGWANSIDPS</sequence>
<name>A0ABS8RTW3_DATST</name>
<dbReference type="Proteomes" id="UP000823775">
    <property type="component" value="Unassembled WGS sequence"/>
</dbReference>
<gene>
    <name evidence="1" type="ORF">HAX54_001110</name>
</gene>
<proteinExistence type="predicted"/>
<keyword evidence="2" id="KW-1185">Reference proteome</keyword>